<accession>A0AAD6C569</accession>
<evidence type="ECO:0000256" key="1">
    <source>
        <dbReference type="SAM" id="MobiDB-lite"/>
    </source>
</evidence>
<dbReference type="Proteomes" id="UP001213681">
    <property type="component" value="Unassembled WGS sequence"/>
</dbReference>
<proteinExistence type="predicted"/>
<organism evidence="2 3">
    <name type="scientific">Penicillium daleae</name>
    <dbReference type="NCBI Taxonomy" id="63821"/>
    <lineage>
        <taxon>Eukaryota</taxon>
        <taxon>Fungi</taxon>
        <taxon>Dikarya</taxon>
        <taxon>Ascomycota</taxon>
        <taxon>Pezizomycotina</taxon>
        <taxon>Eurotiomycetes</taxon>
        <taxon>Eurotiomycetidae</taxon>
        <taxon>Eurotiales</taxon>
        <taxon>Aspergillaceae</taxon>
        <taxon>Penicillium</taxon>
    </lineage>
</organism>
<comment type="caution">
    <text evidence="2">The sequence shown here is derived from an EMBL/GenBank/DDBJ whole genome shotgun (WGS) entry which is preliminary data.</text>
</comment>
<evidence type="ECO:0000313" key="3">
    <source>
        <dbReference type="Proteomes" id="UP001213681"/>
    </source>
</evidence>
<dbReference type="EMBL" id="JAPVEA010000006">
    <property type="protein sequence ID" value="KAJ5450423.1"/>
    <property type="molecule type" value="Genomic_DNA"/>
</dbReference>
<feature type="compositionally biased region" description="Basic residues" evidence="1">
    <location>
        <begin position="576"/>
        <end position="586"/>
    </location>
</feature>
<gene>
    <name evidence="2" type="ORF">N7458_006872</name>
</gene>
<dbReference type="GeneID" id="81600497"/>
<evidence type="ECO:0000313" key="2">
    <source>
        <dbReference type="EMBL" id="KAJ5450423.1"/>
    </source>
</evidence>
<feature type="region of interest" description="Disordered" evidence="1">
    <location>
        <begin position="1"/>
        <end position="44"/>
    </location>
</feature>
<name>A0AAD6C569_9EURO</name>
<keyword evidence="3" id="KW-1185">Reference proteome</keyword>
<protein>
    <submittedName>
        <fullName evidence="2">Uncharacterized protein</fullName>
    </submittedName>
</protein>
<feature type="compositionally biased region" description="Basic and acidic residues" evidence="1">
    <location>
        <begin position="7"/>
        <end position="25"/>
    </location>
</feature>
<feature type="region of interest" description="Disordered" evidence="1">
    <location>
        <begin position="576"/>
        <end position="604"/>
    </location>
</feature>
<reference evidence="2" key="2">
    <citation type="journal article" date="2023" name="IMA Fungus">
        <title>Comparative genomic study of the Penicillium genus elucidates a diverse pangenome and 15 lateral gene transfer events.</title>
        <authorList>
            <person name="Petersen C."/>
            <person name="Sorensen T."/>
            <person name="Nielsen M.R."/>
            <person name="Sondergaard T.E."/>
            <person name="Sorensen J.L."/>
            <person name="Fitzpatrick D.A."/>
            <person name="Frisvad J.C."/>
            <person name="Nielsen K.L."/>
        </authorList>
    </citation>
    <scope>NUCLEOTIDE SEQUENCE</scope>
    <source>
        <strain evidence="2">IBT 16125</strain>
    </source>
</reference>
<dbReference type="RefSeq" id="XP_056765958.1">
    <property type="nucleotide sequence ID" value="XM_056910254.1"/>
</dbReference>
<sequence length="612" mass="70140">MATKAGQLHELDEQNDRMLRERQEREGDEQGSPFQPGPTWITGGKGHRLSATEIEYVEDLPEYPQTSKGGYAYIIPAGDRSAAQIHTSILTTIQYSYHQVYANKLLVDESLWASLQDIRQSMPFLEDDQVRRETYTYFSSTYALFQRGTSCRPGSPECYPILTQSPDETPLGGYTYAVTCFMELQYPGYHYRSDTIPQDGSIDIKFLRQLLNGEVPSLVESCCAIEGTLKRSPRCDLHKSFVNTDRLGAIIRKQRLLSFPQGQSLNGVLFERDRNSEMKDYIREIFIDPDGLMIICMFNGQANLLAEACSYEVDISYKRVRDKDMKEVVFAAFFPQIGRVRTLCRVFTTFDTRQGYHRLFKRVYQLLNRITGSRPPIRVIDGRGLDVVVADMCAKQYFGFADFLHDYDPDHRDGEHLMRQIAIFCQIHFTRGVDDALRRTSGGQPGIRQRMLSLLFADDRKAYNAVIDFIEETEGTDSPLTSWAEHKRHEWVMCGLNPACSTIPRPYFESIRKHTNAVEQTHHKSNVRGTQLTLLAAILSSLKLDRQDLQEYQTHHQWAILPQYRDSSRVASLTRHLQKSQTRRASRNLTRQDSEPSLEQPVSIGVPALNTL</sequence>
<feature type="compositionally biased region" description="Polar residues" evidence="1">
    <location>
        <begin position="587"/>
        <end position="597"/>
    </location>
</feature>
<reference evidence="2" key="1">
    <citation type="submission" date="2022-12" db="EMBL/GenBank/DDBJ databases">
        <authorList>
            <person name="Petersen C."/>
        </authorList>
    </citation>
    <scope>NUCLEOTIDE SEQUENCE</scope>
    <source>
        <strain evidence="2">IBT 16125</strain>
    </source>
</reference>
<dbReference type="AlphaFoldDB" id="A0AAD6C569"/>